<dbReference type="SUPFAM" id="SSF54427">
    <property type="entry name" value="NTF2-like"/>
    <property type="match status" value="1"/>
</dbReference>
<feature type="region of interest" description="Disordered" evidence="4">
    <location>
        <begin position="160"/>
        <end position="184"/>
    </location>
</feature>
<dbReference type="Gene3D" id="3.40.710.10">
    <property type="entry name" value="DD-peptidase/beta-lactamase superfamily"/>
    <property type="match status" value="1"/>
</dbReference>
<dbReference type="SUPFAM" id="SSF56601">
    <property type="entry name" value="beta-lactamase/transpeptidase-like"/>
    <property type="match status" value="1"/>
</dbReference>
<feature type="domain" description="Penicillin-binding protein dimerisation" evidence="6">
    <location>
        <begin position="169"/>
        <end position="234"/>
    </location>
</feature>
<dbReference type="AlphaFoldDB" id="A0A4R4P1P1"/>
<name>A0A4R4P1P1_9ACTN</name>
<dbReference type="PANTHER" id="PTHR30627:SF24">
    <property type="entry name" value="PENICILLIN-BINDING PROTEIN 4B"/>
    <property type="match status" value="1"/>
</dbReference>
<evidence type="ECO:0000256" key="4">
    <source>
        <dbReference type="SAM" id="MobiDB-lite"/>
    </source>
</evidence>
<comment type="similarity">
    <text evidence="2">Belongs to the transpeptidase family.</text>
</comment>
<dbReference type="GO" id="GO:0005886">
    <property type="term" value="C:plasma membrane"/>
    <property type="evidence" value="ECO:0007669"/>
    <property type="project" value="TreeGrafter"/>
</dbReference>
<evidence type="ECO:0000313" key="8">
    <source>
        <dbReference type="EMBL" id="TDC15779.1"/>
    </source>
</evidence>
<dbReference type="GO" id="GO:0008658">
    <property type="term" value="F:penicillin binding"/>
    <property type="evidence" value="ECO:0007669"/>
    <property type="project" value="InterPro"/>
</dbReference>
<dbReference type="OrthoDB" id="5241017at2"/>
<dbReference type="Gene3D" id="3.90.1310.10">
    <property type="entry name" value="Penicillin-binding protein 2a (Domain 2)"/>
    <property type="match status" value="1"/>
</dbReference>
<dbReference type="GO" id="GO:0071972">
    <property type="term" value="F:peptidoglycan L,D-transpeptidase activity"/>
    <property type="evidence" value="ECO:0007669"/>
    <property type="project" value="TreeGrafter"/>
</dbReference>
<evidence type="ECO:0000259" key="7">
    <source>
        <dbReference type="Pfam" id="PF05223"/>
    </source>
</evidence>
<dbReference type="InterPro" id="IPR001460">
    <property type="entry name" value="PCN-bd_Tpept"/>
</dbReference>
<feature type="domain" description="NTF2-like N-terminal transpeptidase" evidence="7">
    <location>
        <begin position="33"/>
        <end position="142"/>
    </location>
</feature>
<dbReference type="InterPro" id="IPR007887">
    <property type="entry name" value="MecA_N"/>
</dbReference>
<sequence>MRRSRVLTVAAIAVAVLIVGAGAVWFLRDGEDPRDTAERYLAAWSGGDLAAMKLLTDRPPADFDQRFTKMREELGVTAQRYTVASVGDPDGDRAGGSYTAELTLAGDRKWTYEGQLPLIKQDGEWLVRWSPQVVHPALEEGQRLRAARAWSDRASVLAADGSDLSGSESGSARQLAGPVGAASEEDAKRLGAPYRKGDLIGADGLQRQYERRLAGTPALTVQIVDAENNAVKTLKRFGGTDGEPLRTTIDPKVQAAAGSALASVRKPASMVALRPSTGEILAVANKPGGYNRALMGQYPPGSTFKVVTAAALVADGVSPATKVGCPATTTVNGRSFHNYQHEDFGTIPFREAFAHSCNTTFARLAVDKLGEERLAQVAAQFGFNAPIIAGLPAVRAAFPANKDDTAFASASFGQGKVLTSPLNMAGVAAAAADGTWRSPRLVEAAVAAQAADAKGRKPEAPKKLEPAVEKALHSLMPAVVSEGTASGVGFPAGTAGKTGTAEFGSGENPPTHAWFIGYRKDVAFAVIVEGGGTGAEAAAPIAAKFLKGL</sequence>
<dbReference type="RefSeq" id="WP_131939592.1">
    <property type="nucleotide sequence ID" value="NZ_BAAAMX010000026.1"/>
</dbReference>
<comment type="caution">
    <text evidence="8">The sequence shown here is derived from an EMBL/GenBank/DDBJ whole genome shotgun (WGS) entry which is preliminary data.</text>
</comment>
<evidence type="ECO:0000256" key="1">
    <source>
        <dbReference type="ARBA" id="ARBA00004370"/>
    </source>
</evidence>
<evidence type="ECO:0000259" key="6">
    <source>
        <dbReference type="Pfam" id="PF03717"/>
    </source>
</evidence>
<feature type="compositionally biased region" description="Low complexity" evidence="4">
    <location>
        <begin position="160"/>
        <end position="172"/>
    </location>
</feature>
<dbReference type="InterPro" id="IPR012338">
    <property type="entry name" value="Beta-lactam/transpept-like"/>
</dbReference>
<protein>
    <recommendedName>
        <fullName evidence="10">Cell division protein FtsI</fullName>
    </recommendedName>
</protein>
<evidence type="ECO:0008006" key="10">
    <source>
        <dbReference type="Google" id="ProtNLM"/>
    </source>
</evidence>
<evidence type="ECO:0000256" key="2">
    <source>
        <dbReference type="ARBA" id="ARBA00007171"/>
    </source>
</evidence>
<dbReference type="InterPro" id="IPR005311">
    <property type="entry name" value="PBP_dimer"/>
</dbReference>
<dbReference type="InterPro" id="IPR050515">
    <property type="entry name" value="Beta-lactam/transpept"/>
</dbReference>
<gene>
    <name evidence="8" type="ORF">E1284_14475</name>
</gene>
<evidence type="ECO:0000259" key="5">
    <source>
        <dbReference type="Pfam" id="PF00905"/>
    </source>
</evidence>
<dbReference type="EMBL" id="SMJW01000061">
    <property type="protein sequence ID" value="TDC15779.1"/>
    <property type="molecule type" value="Genomic_DNA"/>
</dbReference>
<evidence type="ECO:0000256" key="3">
    <source>
        <dbReference type="ARBA" id="ARBA00023136"/>
    </source>
</evidence>
<evidence type="ECO:0000313" key="9">
    <source>
        <dbReference type="Proteomes" id="UP000295431"/>
    </source>
</evidence>
<organism evidence="8 9">
    <name type="scientific">Actinomadura bangladeshensis</name>
    <dbReference type="NCBI Taxonomy" id="453573"/>
    <lineage>
        <taxon>Bacteria</taxon>
        <taxon>Bacillati</taxon>
        <taxon>Actinomycetota</taxon>
        <taxon>Actinomycetes</taxon>
        <taxon>Streptosporangiales</taxon>
        <taxon>Thermomonosporaceae</taxon>
        <taxon>Actinomadura</taxon>
    </lineage>
</organism>
<reference evidence="8 9" key="1">
    <citation type="submission" date="2019-03" db="EMBL/GenBank/DDBJ databases">
        <title>Draft genome sequences of novel Actinobacteria.</title>
        <authorList>
            <person name="Sahin N."/>
            <person name="Ay H."/>
            <person name="Saygin H."/>
        </authorList>
    </citation>
    <scope>NUCLEOTIDE SEQUENCE [LARGE SCALE GENOMIC DNA]</scope>
    <source>
        <strain evidence="8 9">DSM 45347</strain>
    </source>
</reference>
<dbReference type="Pfam" id="PF00905">
    <property type="entry name" value="Transpeptidase"/>
    <property type="match status" value="1"/>
</dbReference>
<comment type="subcellular location">
    <subcellularLocation>
        <location evidence="1">Membrane</location>
    </subcellularLocation>
</comment>
<accession>A0A4R4P1P1</accession>
<dbReference type="GO" id="GO:0046677">
    <property type="term" value="P:response to antibiotic"/>
    <property type="evidence" value="ECO:0007669"/>
    <property type="project" value="InterPro"/>
</dbReference>
<dbReference type="PANTHER" id="PTHR30627">
    <property type="entry name" value="PEPTIDOGLYCAN D,D-TRANSPEPTIDASE"/>
    <property type="match status" value="1"/>
</dbReference>
<dbReference type="Pfam" id="PF03717">
    <property type="entry name" value="PBP_dimer"/>
    <property type="match status" value="1"/>
</dbReference>
<dbReference type="InterPro" id="IPR032710">
    <property type="entry name" value="NTF2-like_dom_sf"/>
</dbReference>
<dbReference type="GO" id="GO:0071555">
    <property type="term" value="P:cell wall organization"/>
    <property type="evidence" value="ECO:0007669"/>
    <property type="project" value="TreeGrafter"/>
</dbReference>
<keyword evidence="9" id="KW-1185">Reference proteome</keyword>
<dbReference type="Proteomes" id="UP000295431">
    <property type="component" value="Unassembled WGS sequence"/>
</dbReference>
<keyword evidence="3" id="KW-0472">Membrane</keyword>
<feature type="domain" description="Penicillin-binding protein transpeptidase" evidence="5">
    <location>
        <begin position="269"/>
        <end position="546"/>
    </location>
</feature>
<dbReference type="Pfam" id="PF05223">
    <property type="entry name" value="MecA_N"/>
    <property type="match status" value="1"/>
</dbReference>
<proteinExistence type="inferred from homology"/>